<comment type="caution">
    <text evidence="5">The sequence shown here is derived from an EMBL/GenBank/DDBJ whole genome shotgun (WGS) entry which is preliminary data.</text>
</comment>
<dbReference type="InterPro" id="IPR050810">
    <property type="entry name" value="Bact_Secretion_Sys_Channel"/>
</dbReference>
<evidence type="ECO:0000256" key="2">
    <source>
        <dbReference type="ARBA" id="ARBA00022729"/>
    </source>
</evidence>
<evidence type="ECO:0008006" key="7">
    <source>
        <dbReference type="Google" id="ProtNLM"/>
    </source>
</evidence>
<sequence>MKTALCSALLALLVGCTSQAYDDNERYNAQVQQDIAEKTTHVTRDKVVRSQKPPQFFAPIEDEVQYPWLDEVVTASASELPLSVVLEEIMAGVDVPLYFSEGTNPNAIVSLNFSNTREHVLNALSRDVGYGIAMRDGRLEVSSTVTQTFFLNIPSGTMNGQLGSQGGGGEEDEVSIEGQYLNAVYNDVKVADEIRDAIINILGKDEGERVGSVTASINMSTVTVTTSPDRMVQVERLIEHYREELSKQVLLDVRVIEFRSNLGTERGVDWNLAYESGDGVLQFFIPGTNTVSQEAGYGFAFQGTGKWSGTEALIKVLEKQGSVSTETPITAILLNNQPAHISQQSLVPYVYETSSDSSEGVVSTSVTRREEVEGVDFMAVANVQADHVYLRMSGQLQKIASQETKTVANVELGFLTKSKAEITVPNKLRYGQTYVVASVKQTSRTNEKTKSFWTTFFGGTGSNNTTVETLVLLTPRQVQ</sequence>
<dbReference type="GO" id="GO:0015627">
    <property type="term" value="C:type II protein secretion system complex"/>
    <property type="evidence" value="ECO:0007669"/>
    <property type="project" value="TreeGrafter"/>
</dbReference>
<reference evidence="6" key="1">
    <citation type="submission" date="2016-07" db="EMBL/GenBank/DDBJ databases">
        <title>Nontailed viruses are major unrecognized killers of bacteria in the ocean.</title>
        <authorList>
            <person name="Kauffman K."/>
            <person name="Hussain F."/>
            <person name="Yang J."/>
            <person name="Arevalo P."/>
            <person name="Brown J."/>
            <person name="Cutler M."/>
            <person name="Kelly L."/>
            <person name="Polz M.F."/>
        </authorList>
    </citation>
    <scope>NUCLEOTIDE SEQUENCE [LARGE SCALE GENOMIC DNA]</scope>
    <source>
        <strain evidence="6">10N.261.46.F8</strain>
    </source>
</reference>
<protein>
    <recommendedName>
        <fullName evidence="7">Type II and III secretion system protein</fullName>
    </recommendedName>
</protein>
<keyword evidence="3" id="KW-0472">Membrane</keyword>
<dbReference type="PANTHER" id="PTHR30332">
    <property type="entry name" value="PROBABLE GENERAL SECRETION PATHWAY PROTEIN D"/>
    <property type="match status" value="1"/>
</dbReference>
<evidence type="ECO:0000256" key="4">
    <source>
        <dbReference type="SAM" id="SignalP"/>
    </source>
</evidence>
<evidence type="ECO:0000256" key="3">
    <source>
        <dbReference type="ARBA" id="ARBA00023136"/>
    </source>
</evidence>
<feature type="signal peptide" evidence="4">
    <location>
        <begin position="1"/>
        <end position="20"/>
    </location>
</feature>
<dbReference type="OrthoDB" id="5857380at2"/>
<feature type="chain" id="PRO_5014970269" description="Type II and III secretion system protein" evidence="4">
    <location>
        <begin position="21"/>
        <end position="479"/>
    </location>
</feature>
<accession>A0A2N7KP43</accession>
<proteinExistence type="predicted"/>
<dbReference type="GO" id="GO:0009306">
    <property type="term" value="P:protein secretion"/>
    <property type="evidence" value="ECO:0007669"/>
    <property type="project" value="TreeGrafter"/>
</dbReference>
<gene>
    <name evidence="5" type="ORF">BCT49_00115</name>
</gene>
<dbReference type="EMBL" id="MCZK01000002">
    <property type="protein sequence ID" value="PMM78481.1"/>
    <property type="molecule type" value="Genomic_DNA"/>
</dbReference>
<keyword evidence="2 4" id="KW-0732">Signal</keyword>
<dbReference type="AlphaFoldDB" id="A0A2N7KP43"/>
<name>A0A2N7KP43_9VIBR</name>
<evidence type="ECO:0000256" key="1">
    <source>
        <dbReference type="ARBA" id="ARBA00004370"/>
    </source>
</evidence>
<dbReference type="PANTHER" id="PTHR30332:SF24">
    <property type="entry name" value="SECRETIN GSPD-RELATED"/>
    <property type="match status" value="1"/>
</dbReference>
<dbReference type="GO" id="GO:0016020">
    <property type="term" value="C:membrane"/>
    <property type="evidence" value="ECO:0007669"/>
    <property type="project" value="UniProtKB-SubCell"/>
</dbReference>
<comment type="subcellular location">
    <subcellularLocation>
        <location evidence="1">Membrane</location>
    </subcellularLocation>
</comment>
<organism evidence="5 6">
    <name type="scientific">Vibrio lentus</name>
    <dbReference type="NCBI Taxonomy" id="136468"/>
    <lineage>
        <taxon>Bacteria</taxon>
        <taxon>Pseudomonadati</taxon>
        <taxon>Pseudomonadota</taxon>
        <taxon>Gammaproteobacteria</taxon>
        <taxon>Vibrionales</taxon>
        <taxon>Vibrionaceae</taxon>
        <taxon>Vibrio</taxon>
    </lineage>
</organism>
<evidence type="ECO:0000313" key="5">
    <source>
        <dbReference type="EMBL" id="PMM78481.1"/>
    </source>
</evidence>
<dbReference type="Proteomes" id="UP000235406">
    <property type="component" value="Unassembled WGS sequence"/>
</dbReference>
<dbReference type="PROSITE" id="PS51257">
    <property type="entry name" value="PROKAR_LIPOPROTEIN"/>
    <property type="match status" value="1"/>
</dbReference>
<evidence type="ECO:0000313" key="6">
    <source>
        <dbReference type="Proteomes" id="UP000235406"/>
    </source>
</evidence>